<feature type="transmembrane region" description="Helical" evidence="12">
    <location>
        <begin position="243"/>
        <end position="262"/>
    </location>
</feature>
<evidence type="ECO:0000256" key="1">
    <source>
        <dbReference type="ARBA" id="ARBA00004141"/>
    </source>
</evidence>
<dbReference type="GO" id="GO:0015293">
    <property type="term" value="F:symporter activity"/>
    <property type="evidence" value="ECO:0007669"/>
    <property type="project" value="UniProtKB-KW"/>
</dbReference>
<evidence type="ECO:0000256" key="9">
    <source>
        <dbReference type="ARBA" id="ARBA00023136"/>
    </source>
</evidence>
<proteinExistence type="inferred from homology"/>
<dbReference type="GO" id="GO:0006874">
    <property type="term" value="P:intracellular calcium ion homeostasis"/>
    <property type="evidence" value="ECO:0007669"/>
    <property type="project" value="TreeGrafter"/>
</dbReference>
<keyword evidence="4" id="KW-0109">Calcium transport</keyword>
<keyword evidence="9 12" id="KW-0472">Membrane</keyword>
<feature type="region of interest" description="Disordered" evidence="11">
    <location>
        <begin position="309"/>
        <end position="341"/>
    </location>
</feature>
<evidence type="ECO:0000256" key="8">
    <source>
        <dbReference type="ARBA" id="ARBA00023065"/>
    </source>
</evidence>
<gene>
    <name evidence="14" type="primary">SLC24A2</name>
</gene>
<feature type="transmembrane region" description="Helical" evidence="12">
    <location>
        <begin position="179"/>
        <end position="204"/>
    </location>
</feature>
<feature type="transmembrane region" description="Helical" evidence="12">
    <location>
        <begin position="490"/>
        <end position="512"/>
    </location>
</feature>
<dbReference type="Ensembl" id="ENSCHIT00010011523.1">
    <property type="protein sequence ID" value="ENSCHIP00010008173.1"/>
    <property type="gene ID" value="ENSCHIG00010005962.1"/>
</dbReference>
<dbReference type="GO" id="GO:0005886">
    <property type="term" value="C:plasma membrane"/>
    <property type="evidence" value="ECO:0007669"/>
    <property type="project" value="TreeGrafter"/>
</dbReference>
<keyword evidence="7 12" id="KW-1133">Transmembrane helix</keyword>
<feature type="transmembrane region" description="Helical" evidence="12">
    <location>
        <begin position="210"/>
        <end position="231"/>
    </location>
</feature>
<evidence type="ECO:0000256" key="5">
    <source>
        <dbReference type="ARBA" id="ARBA00022692"/>
    </source>
</evidence>
<dbReference type="Gene3D" id="1.20.1420.30">
    <property type="entry name" value="NCX, central ion-binding region"/>
    <property type="match status" value="1"/>
</dbReference>
<feature type="transmembrane region" description="Helical" evidence="12">
    <location>
        <begin position="140"/>
        <end position="158"/>
    </location>
</feature>
<comment type="subcellular location">
    <subcellularLocation>
        <location evidence="1">Membrane</location>
        <topology evidence="1">Multi-pass membrane protein</topology>
    </subcellularLocation>
</comment>
<dbReference type="NCBIfam" id="TIGR00367">
    <property type="entry name" value="calcium/sodium antiporter"/>
    <property type="match status" value="1"/>
</dbReference>
<dbReference type="GO" id="GO:0005262">
    <property type="term" value="F:calcium channel activity"/>
    <property type="evidence" value="ECO:0007669"/>
    <property type="project" value="TreeGrafter"/>
</dbReference>
<dbReference type="GO" id="GO:0008273">
    <property type="term" value="F:calcium, potassium:sodium antiporter activity"/>
    <property type="evidence" value="ECO:0007669"/>
    <property type="project" value="TreeGrafter"/>
</dbReference>
<reference evidence="14" key="1">
    <citation type="submission" date="2019-03" db="EMBL/GenBank/DDBJ databases">
        <title>Genome sequencing and reference-guided assembly of Black Bengal Goat (Capra hircus).</title>
        <authorList>
            <person name="Siddiki A.Z."/>
            <person name="Baten A."/>
            <person name="Billah M."/>
            <person name="Alam M.A.U."/>
            <person name="Shawrob K.S.M."/>
            <person name="Saha S."/>
            <person name="Chowdhury M."/>
            <person name="Rahman A.H."/>
            <person name="Stear M."/>
            <person name="Miah G."/>
            <person name="Das G.B."/>
            <person name="Hossain M.M."/>
            <person name="Kumkum M."/>
            <person name="Islam M.S."/>
            <person name="Mollah A.M."/>
            <person name="Ahsan A."/>
            <person name="Tusar F."/>
            <person name="Khan M.K.I."/>
        </authorList>
    </citation>
    <scope>NUCLEOTIDE SEQUENCE [LARGE SCALE GENOMIC DNA]</scope>
</reference>
<evidence type="ECO:0000256" key="10">
    <source>
        <dbReference type="ARBA" id="ARBA00033627"/>
    </source>
</evidence>
<name>A0A8C2NRA1_CAPHI</name>
<evidence type="ECO:0000256" key="4">
    <source>
        <dbReference type="ARBA" id="ARBA00022568"/>
    </source>
</evidence>
<comment type="similarity">
    <text evidence="2">Belongs to the Ca(2+):cation antiporter (CaCA) (TC 2.A.19) family. SLC24A subfamily.</text>
</comment>
<dbReference type="AlphaFoldDB" id="A0A8C2NRA1"/>
<evidence type="ECO:0000259" key="13">
    <source>
        <dbReference type="Pfam" id="PF01699"/>
    </source>
</evidence>
<dbReference type="PANTHER" id="PTHR10846:SF41">
    <property type="entry name" value="SODIUM_POTASSIUM_CALCIUM EXCHANGER 2"/>
    <property type="match status" value="1"/>
</dbReference>
<keyword evidence="5 12" id="KW-0812">Transmembrane</keyword>
<keyword evidence="4" id="KW-0813">Transport</keyword>
<evidence type="ECO:0000256" key="3">
    <source>
        <dbReference type="ARBA" id="ARBA00022449"/>
    </source>
</evidence>
<evidence type="ECO:0000256" key="6">
    <source>
        <dbReference type="ARBA" id="ARBA00022847"/>
    </source>
</evidence>
<comment type="catalytic activity">
    <reaction evidence="10">
        <text>Ca(2+)(out) + K(+)(out) + 4 Na(+)(in) = Ca(2+)(in) + K(+)(in) + 4 Na(+)(out)</text>
        <dbReference type="Rhea" id="RHEA:69967"/>
        <dbReference type="ChEBI" id="CHEBI:29101"/>
        <dbReference type="ChEBI" id="CHEBI:29103"/>
        <dbReference type="ChEBI" id="CHEBI:29108"/>
    </reaction>
</comment>
<evidence type="ECO:0000256" key="12">
    <source>
        <dbReference type="SAM" id="Phobius"/>
    </source>
</evidence>
<evidence type="ECO:0000256" key="2">
    <source>
        <dbReference type="ARBA" id="ARBA00005364"/>
    </source>
</evidence>
<dbReference type="PANTHER" id="PTHR10846">
    <property type="entry name" value="SODIUM/POTASSIUM/CALCIUM EXCHANGER"/>
    <property type="match status" value="1"/>
</dbReference>
<evidence type="ECO:0000256" key="7">
    <source>
        <dbReference type="ARBA" id="ARBA00022989"/>
    </source>
</evidence>
<dbReference type="Pfam" id="PF01699">
    <property type="entry name" value="Na_Ca_ex"/>
    <property type="match status" value="1"/>
</dbReference>
<keyword evidence="4" id="KW-0106">Calcium</keyword>
<feature type="transmembrane region" description="Helical" evidence="12">
    <location>
        <begin position="41"/>
        <end position="61"/>
    </location>
</feature>
<dbReference type="InterPro" id="IPR044880">
    <property type="entry name" value="NCX_ion-bd_dom_sf"/>
</dbReference>
<protein>
    <submittedName>
        <fullName evidence="14">Solute carrier family 24 member 2</fullName>
    </submittedName>
</protein>
<feature type="transmembrane region" description="Helical" evidence="12">
    <location>
        <begin position="462"/>
        <end position="478"/>
    </location>
</feature>
<evidence type="ECO:0000313" key="14">
    <source>
        <dbReference type="Ensembl" id="ENSCHIP00010008173.1"/>
    </source>
</evidence>
<sequence length="603" mass="67549">MRRPRMDLHQSTTISFLEKWYSDKSPSGCRRHYNVRKKLKLIRILGLFMGLVAISTVPFSISAFSETETQSTGEARGASGPGAAHGYHERTLLDLNDKIRDYTPQPALSQEGMSENSTDHAQGDYPRDIFSLEQRRKGAIILHVIGMIYMFIALAIVCDEFFVPSLTVITEKLGISDDVAGATFMAAGGSAPELFTSLIGVFIAHSNVGIGTIVGSAVFNILFVIGMCALFSREILNLTWWPLFRDVSFYIIDLIMLIIFFLDNFIMWWESLLLLTAYCGYVVFMKFNVQVERWVKQMINRNKVVKVTAPEAQPKPSTTRDKDEQTLPVKPRLQRGGSSASLHNSLMRNSIFQLMIHTLDPLAEGRFREKASILHKIAKKKCQVDENERQNGAANHVEKIELPNSTSTEVEMTPSSDASEPVQNGNLSHSIEAADAQTTEAGEDEEDQPLSLAWPSDPRKQVTFLIVLPIVFPLWITLPDVRKPSSRKFFPITFFGSISWIAVFSYLMVWWAHQAPAALAPLHGHPQVPARGRQQQRALLRHRPPLHHAALRHPLHRPLQMADEQSAGLHHVRPLLCVPGGQRPPGRQNPRVPCLHLAGKAIS</sequence>
<dbReference type="GO" id="GO:0060292">
    <property type="term" value="P:long-term synaptic depression"/>
    <property type="evidence" value="ECO:0007669"/>
    <property type="project" value="TreeGrafter"/>
</dbReference>
<dbReference type="InterPro" id="IPR004837">
    <property type="entry name" value="NaCa_Exmemb"/>
</dbReference>
<feature type="transmembrane region" description="Helical" evidence="12">
    <location>
        <begin position="268"/>
        <end position="289"/>
    </location>
</feature>
<dbReference type="GO" id="GO:0060291">
    <property type="term" value="P:long-term synaptic potentiation"/>
    <property type="evidence" value="ECO:0007669"/>
    <property type="project" value="TreeGrafter"/>
</dbReference>
<feature type="compositionally biased region" description="Polar residues" evidence="11">
    <location>
        <begin position="403"/>
        <end position="425"/>
    </location>
</feature>
<dbReference type="FunFam" id="1.20.1420.30:FF:000004">
    <property type="entry name" value="Sodium/potassium/calcium exchanger 2 isoform 1"/>
    <property type="match status" value="1"/>
</dbReference>
<feature type="domain" description="Sodium/calcium exchanger membrane region" evidence="13">
    <location>
        <begin position="144"/>
        <end position="285"/>
    </location>
</feature>
<keyword evidence="3" id="KW-0050">Antiport</keyword>
<keyword evidence="8" id="KW-0406">Ion transport</keyword>
<organism evidence="14">
    <name type="scientific">Capra hircus</name>
    <name type="common">Goat</name>
    <dbReference type="NCBI Taxonomy" id="9925"/>
    <lineage>
        <taxon>Eukaryota</taxon>
        <taxon>Metazoa</taxon>
        <taxon>Chordata</taxon>
        <taxon>Craniata</taxon>
        <taxon>Vertebrata</taxon>
        <taxon>Euteleostomi</taxon>
        <taxon>Mammalia</taxon>
        <taxon>Eutheria</taxon>
        <taxon>Laurasiatheria</taxon>
        <taxon>Artiodactyla</taxon>
        <taxon>Ruminantia</taxon>
        <taxon>Pecora</taxon>
        <taxon>Bovidae</taxon>
        <taxon>Caprinae</taxon>
        <taxon>Capra</taxon>
    </lineage>
</organism>
<reference evidence="14" key="2">
    <citation type="submission" date="2025-08" db="UniProtKB">
        <authorList>
            <consortium name="Ensembl"/>
        </authorList>
    </citation>
    <scope>IDENTIFICATION</scope>
</reference>
<dbReference type="InterPro" id="IPR004481">
    <property type="entry name" value="K/Na/Ca-exchanger"/>
</dbReference>
<keyword evidence="6" id="KW-0769">Symport</keyword>
<feature type="region of interest" description="Disordered" evidence="11">
    <location>
        <begin position="382"/>
        <end position="425"/>
    </location>
</feature>
<accession>A0A8C2NRA1</accession>
<evidence type="ECO:0000256" key="11">
    <source>
        <dbReference type="SAM" id="MobiDB-lite"/>
    </source>
</evidence>